<sequence length="135" mass="16099">MSSEEKPTVPARRWTRPGFFDRYFRPGKNKDYFYFENLPDPLSPLLLNLDDVHLKWEDGFWINLGTDYHPEMIKLDSKQEKEMAQENKILNAQIEILLDMNANYELKKAHLREKLSLLENQIRHFPGLDLDSDDF</sequence>
<dbReference type="Pfam" id="PF14645">
    <property type="entry name" value="Chibby"/>
    <property type="match status" value="1"/>
</dbReference>
<keyword evidence="1" id="KW-0175">Coiled coil</keyword>
<evidence type="ECO:0000313" key="3">
    <source>
        <dbReference type="Proteomes" id="UP001470230"/>
    </source>
</evidence>
<evidence type="ECO:0000313" key="2">
    <source>
        <dbReference type="EMBL" id="KAK8888170.1"/>
    </source>
</evidence>
<dbReference type="Proteomes" id="UP001470230">
    <property type="component" value="Unassembled WGS sequence"/>
</dbReference>
<comment type="caution">
    <text evidence="2">The sequence shown here is derived from an EMBL/GenBank/DDBJ whole genome shotgun (WGS) entry which is preliminary data.</text>
</comment>
<reference evidence="2 3" key="1">
    <citation type="submission" date="2024-04" db="EMBL/GenBank/DDBJ databases">
        <title>Tritrichomonas musculus Genome.</title>
        <authorList>
            <person name="Alves-Ferreira E."/>
            <person name="Grigg M."/>
            <person name="Lorenzi H."/>
            <person name="Galac M."/>
        </authorList>
    </citation>
    <scope>NUCLEOTIDE SEQUENCE [LARGE SCALE GENOMIC DNA]</scope>
    <source>
        <strain evidence="2 3">EAF2021</strain>
    </source>
</reference>
<keyword evidence="3" id="KW-1185">Reference proteome</keyword>
<name>A0ABR2KDS5_9EUKA</name>
<dbReference type="InterPro" id="IPR028118">
    <property type="entry name" value="Chibby_fam"/>
</dbReference>
<proteinExistence type="predicted"/>
<organism evidence="2 3">
    <name type="scientific">Tritrichomonas musculus</name>
    <dbReference type="NCBI Taxonomy" id="1915356"/>
    <lineage>
        <taxon>Eukaryota</taxon>
        <taxon>Metamonada</taxon>
        <taxon>Parabasalia</taxon>
        <taxon>Tritrichomonadida</taxon>
        <taxon>Tritrichomonadidae</taxon>
        <taxon>Tritrichomonas</taxon>
    </lineage>
</organism>
<accession>A0ABR2KDS5</accession>
<gene>
    <name evidence="2" type="ORF">M9Y10_039234</name>
</gene>
<dbReference type="EMBL" id="JAPFFF010000006">
    <property type="protein sequence ID" value="KAK8888170.1"/>
    <property type="molecule type" value="Genomic_DNA"/>
</dbReference>
<evidence type="ECO:0000256" key="1">
    <source>
        <dbReference type="SAM" id="Coils"/>
    </source>
</evidence>
<protein>
    <submittedName>
        <fullName evidence="2">Uncharacterized protein</fullName>
    </submittedName>
</protein>
<feature type="coiled-coil region" evidence="1">
    <location>
        <begin position="94"/>
        <end position="121"/>
    </location>
</feature>